<dbReference type="EMBL" id="JANEYF010005708">
    <property type="protein sequence ID" value="KAJ8927235.1"/>
    <property type="molecule type" value="Genomic_DNA"/>
</dbReference>
<evidence type="ECO:0000313" key="2">
    <source>
        <dbReference type="EMBL" id="KAJ8927235.1"/>
    </source>
</evidence>
<feature type="compositionally biased region" description="Basic and acidic residues" evidence="1">
    <location>
        <begin position="1"/>
        <end position="42"/>
    </location>
</feature>
<evidence type="ECO:0000256" key="1">
    <source>
        <dbReference type="SAM" id="MobiDB-lite"/>
    </source>
</evidence>
<organism evidence="2 3">
    <name type="scientific">Rhamnusium bicolor</name>
    <dbReference type="NCBI Taxonomy" id="1586634"/>
    <lineage>
        <taxon>Eukaryota</taxon>
        <taxon>Metazoa</taxon>
        <taxon>Ecdysozoa</taxon>
        <taxon>Arthropoda</taxon>
        <taxon>Hexapoda</taxon>
        <taxon>Insecta</taxon>
        <taxon>Pterygota</taxon>
        <taxon>Neoptera</taxon>
        <taxon>Endopterygota</taxon>
        <taxon>Coleoptera</taxon>
        <taxon>Polyphaga</taxon>
        <taxon>Cucujiformia</taxon>
        <taxon>Chrysomeloidea</taxon>
        <taxon>Cerambycidae</taxon>
        <taxon>Lepturinae</taxon>
        <taxon>Rhagiini</taxon>
        <taxon>Rhamnusium</taxon>
    </lineage>
</organism>
<sequence length="307" mass="35127">MKKQLRMEREVRRSVEENGKSKEENERLKRLSVEKRGKERPAGRIMPGRASSSEASQAATAWRVAQLRRRRRIYVEVSKSQQQVANGNGRSERERKRSGERIEGRVVVVEEERVEDSTLDTKGREAIIVSRGDETDARKLAEDLAKSIKRKIEKVEVRERKVAEPMLVVSGVEKGMTDEEFLGKLIRGTDVLVDGKVEDFKIVKRVTCRNPWKENVVLRVGLEVFKLLAKRGHKCLQVNLGRGRDATVMALDKIKHENFEIAFFQEPYQNFRVALGSDCYRINGQSKVVTLIRQGLGKGVDEERVSE</sequence>
<comment type="caution">
    <text evidence="2">The sequence shown here is derived from an EMBL/GenBank/DDBJ whole genome shotgun (WGS) entry which is preliminary data.</text>
</comment>
<protein>
    <submittedName>
        <fullName evidence="2">Uncharacterized protein</fullName>
    </submittedName>
</protein>
<gene>
    <name evidence="2" type="ORF">NQ314_020332</name>
</gene>
<feature type="region of interest" description="Disordered" evidence="1">
    <location>
        <begin position="78"/>
        <end position="99"/>
    </location>
</feature>
<dbReference type="Proteomes" id="UP001162156">
    <property type="component" value="Unassembled WGS sequence"/>
</dbReference>
<feature type="compositionally biased region" description="Basic and acidic residues" evidence="1">
    <location>
        <begin position="90"/>
        <end position="99"/>
    </location>
</feature>
<reference evidence="2" key="1">
    <citation type="journal article" date="2023" name="Insect Mol. Biol.">
        <title>Genome sequencing provides insights into the evolution of gene families encoding plant cell wall-degrading enzymes in longhorned beetles.</title>
        <authorList>
            <person name="Shin N.R."/>
            <person name="Okamura Y."/>
            <person name="Kirsch R."/>
            <person name="Pauchet Y."/>
        </authorList>
    </citation>
    <scope>NUCLEOTIDE SEQUENCE</scope>
    <source>
        <strain evidence="2">RBIC_L_NR</strain>
    </source>
</reference>
<accession>A0AAV8WKF5</accession>
<evidence type="ECO:0000313" key="3">
    <source>
        <dbReference type="Proteomes" id="UP001162156"/>
    </source>
</evidence>
<feature type="region of interest" description="Disordered" evidence="1">
    <location>
        <begin position="1"/>
        <end position="57"/>
    </location>
</feature>
<proteinExistence type="predicted"/>
<dbReference type="AlphaFoldDB" id="A0AAV8WKF5"/>
<keyword evidence="3" id="KW-1185">Reference proteome</keyword>
<name>A0AAV8WKF5_9CUCU</name>